<reference evidence="5 8" key="1">
    <citation type="submission" date="2018-09" db="EMBL/GenBank/DDBJ databases">
        <title>Roseomonas sp. nov., isolated from feces of Tibetan antelopes in the Qinghai-Tibet plateau, China.</title>
        <authorList>
            <person name="Tian Z."/>
        </authorList>
    </citation>
    <scope>NUCLEOTIDE SEQUENCE [LARGE SCALE GENOMIC DNA]</scope>
    <source>
        <strain evidence="6 7">Z23</strain>
        <strain evidence="5 8">Z24</strain>
    </source>
</reference>
<dbReference type="PROSITE" id="PS01031">
    <property type="entry name" value="SHSP"/>
    <property type="match status" value="1"/>
</dbReference>
<protein>
    <submittedName>
        <fullName evidence="5">Hsp20/alpha crystallin family protein</fullName>
    </submittedName>
</protein>
<evidence type="ECO:0000313" key="6">
    <source>
        <dbReference type="EMBL" id="RMI14531.1"/>
    </source>
</evidence>
<dbReference type="Gene3D" id="2.60.40.790">
    <property type="match status" value="1"/>
</dbReference>
<proteinExistence type="inferred from homology"/>
<dbReference type="InterPro" id="IPR031107">
    <property type="entry name" value="Small_HSP"/>
</dbReference>
<organism evidence="5 8">
    <name type="scientific">Teichococcus wenyumeiae</name>
    <dbReference type="NCBI Taxonomy" id="2478470"/>
    <lineage>
        <taxon>Bacteria</taxon>
        <taxon>Pseudomonadati</taxon>
        <taxon>Pseudomonadota</taxon>
        <taxon>Alphaproteobacteria</taxon>
        <taxon>Acetobacterales</taxon>
        <taxon>Roseomonadaceae</taxon>
        <taxon>Roseomonas</taxon>
    </lineage>
</organism>
<dbReference type="CDD" id="cd06464">
    <property type="entry name" value="ACD_sHsps-like"/>
    <property type="match status" value="1"/>
</dbReference>
<evidence type="ECO:0000259" key="4">
    <source>
        <dbReference type="PROSITE" id="PS01031"/>
    </source>
</evidence>
<comment type="caution">
    <text evidence="5">The sequence shown here is derived from an EMBL/GenBank/DDBJ whole genome shotgun (WGS) entry which is preliminary data.</text>
</comment>
<evidence type="ECO:0000256" key="3">
    <source>
        <dbReference type="SAM" id="MobiDB-lite"/>
    </source>
</evidence>
<dbReference type="SUPFAM" id="SSF49764">
    <property type="entry name" value="HSP20-like chaperones"/>
    <property type="match status" value="1"/>
</dbReference>
<dbReference type="EMBL" id="RAQU01000067">
    <property type="protein sequence ID" value="RKK03841.1"/>
    <property type="molecule type" value="Genomic_DNA"/>
</dbReference>
<dbReference type="Proteomes" id="UP000274097">
    <property type="component" value="Unassembled WGS sequence"/>
</dbReference>
<name>A0A3A9JEP3_9PROT</name>
<dbReference type="InParanoid" id="A0A3A9JEP3"/>
<feature type="compositionally biased region" description="Gly residues" evidence="3">
    <location>
        <begin position="185"/>
        <end position="197"/>
    </location>
</feature>
<dbReference type="OrthoDB" id="9808910at2"/>
<dbReference type="AlphaFoldDB" id="A0A3A9JEP3"/>
<keyword evidence="7" id="KW-1185">Reference proteome</keyword>
<comment type="similarity">
    <text evidence="1 2">Belongs to the small heat shock protein (HSP20) family.</text>
</comment>
<evidence type="ECO:0000313" key="5">
    <source>
        <dbReference type="EMBL" id="RKK03841.1"/>
    </source>
</evidence>
<gene>
    <name evidence="5" type="ORF">D6Z83_12620</name>
    <name evidence="6" type="ORF">EBE87_27865</name>
</gene>
<dbReference type="PANTHER" id="PTHR11527">
    <property type="entry name" value="HEAT-SHOCK PROTEIN 20 FAMILY MEMBER"/>
    <property type="match status" value="1"/>
</dbReference>
<feature type="compositionally biased region" description="Low complexity" evidence="3">
    <location>
        <begin position="159"/>
        <end position="184"/>
    </location>
</feature>
<evidence type="ECO:0000313" key="7">
    <source>
        <dbReference type="Proteomes" id="UP000274097"/>
    </source>
</evidence>
<evidence type="ECO:0000313" key="8">
    <source>
        <dbReference type="Proteomes" id="UP000278036"/>
    </source>
</evidence>
<dbReference type="InterPro" id="IPR002068">
    <property type="entry name" value="A-crystallin/Hsp20_dom"/>
</dbReference>
<evidence type="ECO:0000256" key="2">
    <source>
        <dbReference type="RuleBase" id="RU003616"/>
    </source>
</evidence>
<dbReference type="RefSeq" id="WP_120638661.1">
    <property type="nucleotide sequence ID" value="NZ_RAQU01000067.1"/>
</dbReference>
<feature type="region of interest" description="Disordered" evidence="3">
    <location>
        <begin position="149"/>
        <end position="203"/>
    </location>
</feature>
<accession>A0A3A9JEP3</accession>
<dbReference type="Proteomes" id="UP000278036">
    <property type="component" value="Unassembled WGS sequence"/>
</dbReference>
<dbReference type="InterPro" id="IPR008978">
    <property type="entry name" value="HSP20-like_chaperone"/>
</dbReference>
<evidence type="ECO:0000256" key="1">
    <source>
        <dbReference type="PROSITE-ProRule" id="PRU00285"/>
    </source>
</evidence>
<dbReference type="Pfam" id="PF00011">
    <property type="entry name" value="HSP20"/>
    <property type="match status" value="1"/>
</dbReference>
<sequence length="203" mass="21737">MARVPTIFIPGALMDLGGGDPFLNLHREMNRLFDDVIRGGGVPAGSAGGGQASMLLAPHMDVSETDGEIRIQAEMPGVTEQDIDVSLNQDVLTIRGEKKQERKEERQGVHFTERNFGTFQRSLRLPFSINPDQVQARFENGVLTVTLPKGQPQEQVRRIQVQGSQQAQAGIGQHNVSPAQQGSQGTNGGGQQDGAGASGAARD</sequence>
<dbReference type="EMBL" id="RFLX01000108">
    <property type="protein sequence ID" value="RMI14531.1"/>
    <property type="molecule type" value="Genomic_DNA"/>
</dbReference>
<feature type="domain" description="SHSP" evidence="4">
    <location>
        <begin position="51"/>
        <end position="164"/>
    </location>
</feature>